<name>A0ABX1WQP6_9BACT</name>
<keyword evidence="3" id="KW-0133">Cell shape</keyword>
<feature type="domain" description="BioF2-like acetyltransferase" evidence="7">
    <location>
        <begin position="158"/>
        <end position="298"/>
    </location>
</feature>
<sequence>MELIHHPEKIEREKWEEFIHYHPNGNVFQTPQMYDVYKETPKYKPIFLAVKNESEILGTLLAVILTVHDGILGKFSSRAIIMGGPIVKDDDEQVTEMLLVHYSNRVKNQAIYTQIRNLWDTSNRKASFHASRFKYVEHLNILVDLEKKEEDLWQEVEKRKRNRIRKAQKEGIQISVDNSDEAIENVYGVLNDVFRRVKLPLPDLIYFKNLRKKLVGNPSLLIFVAKHNGKIIGCSISLKYKKVIYDYYAGSYCSEYAKCPNDLIPWEIFLWGKTNNCKVFDFGGAGKPNVSYGVRDYKKKYGGKIVNLGRYEQIHQPFMYAFAKKAFVIWQKLQN</sequence>
<dbReference type="SUPFAM" id="SSF55729">
    <property type="entry name" value="Acyl-CoA N-acyltransferases (Nat)"/>
    <property type="match status" value="2"/>
</dbReference>
<dbReference type="PANTHER" id="PTHR36174">
    <property type="entry name" value="LIPID II:GLYCINE GLYCYLTRANSFERASE"/>
    <property type="match status" value="1"/>
</dbReference>
<dbReference type="InterPro" id="IPR050644">
    <property type="entry name" value="PG_Glycine_Bridge_Synth"/>
</dbReference>
<keyword evidence="5" id="KW-0012">Acyltransferase</keyword>
<evidence type="ECO:0000256" key="6">
    <source>
        <dbReference type="ARBA" id="ARBA00023316"/>
    </source>
</evidence>
<dbReference type="PANTHER" id="PTHR36174:SF1">
    <property type="entry name" value="LIPID II:GLYCINE GLYCYLTRANSFERASE"/>
    <property type="match status" value="1"/>
</dbReference>
<dbReference type="InterPro" id="IPR003447">
    <property type="entry name" value="FEMABX"/>
</dbReference>
<comment type="similarity">
    <text evidence="1">Belongs to the FemABX family.</text>
</comment>
<proteinExistence type="inferred from homology"/>
<protein>
    <submittedName>
        <fullName evidence="8">GNAT family N-acetyltransferase</fullName>
    </submittedName>
</protein>
<reference evidence="8 9" key="1">
    <citation type="submission" date="2018-12" db="EMBL/GenBank/DDBJ databases">
        <title>Marinifilum JC070 sp. nov., a marine bacterium isolated from Yongle Blue Hole in the South China Sea.</title>
        <authorList>
            <person name="Fu T."/>
        </authorList>
    </citation>
    <scope>NUCLEOTIDE SEQUENCE [LARGE SCALE GENOMIC DNA]</scope>
    <source>
        <strain evidence="8 9">JC070</strain>
    </source>
</reference>
<dbReference type="PROSITE" id="PS51191">
    <property type="entry name" value="FEMABX"/>
    <property type="match status" value="1"/>
</dbReference>
<dbReference type="EMBL" id="RZNH01000001">
    <property type="protein sequence ID" value="NOU58412.1"/>
    <property type="molecule type" value="Genomic_DNA"/>
</dbReference>
<dbReference type="Gene3D" id="3.40.630.30">
    <property type="match status" value="2"/>
</dbReference>
<evidence type="ECO:0000256" key="3">
    <source>
        <dbReference type="ARBA" id="ARBA00022960"/>
    </source>
</evidence>
<dbReference type="Proteomes" id="UP000732105">
    <property type="component" value="Unassembled WGS sequence"/>
</dbReference>
<keyword evidence="6" id="KW-0961">Cell wall biogenesis/degradation</keyword>
<evidence type="ECO:0000256" key="5">
    <source>
        <dbReference type="ARBA" id="ARBA00023315"/>
    </source>
</evidence>
<evidence type="ECO:0000259" key="7">
    <source>
        <dbReference type="Pfam" id="PF13480"/>
    </source>
</evidence>
<evidence type="ECO:0000256" key="4">
    <source>
        <dbReference type="ARBA" id="ARBA00022984"/>
    </source>
</evidence>
<organism evidence="8 9">
    <name type="scientific">Marinifilum caeruleilacunae</name>
    <dbReference type="NCBI Taxonomy" id="2499076"/>
    <lineage>
        <taxon>Bacteria</taxon>
        <taxon>Pseudomonadati</taxon>
        <taxon>Bacteroidota</taxon>
        <taxon>Bacteroidia</taxon>
        <taxon>Marinilabiliales</taxon>
        <taxon>Marinifilaceae</taxon>
    </lineage>
</organism>
<dbReference type="Pfam" id="PF13480">
    <property type="entry name" value="Acetyltransf_6"/>
    <property type="match status" value="1"/>
</dbReference>
<comment type="caution">
    <text evidence="8">The sequence shown here is derived from an EMBL/GenBank/DDBJ whole genome shotgun (WGS) entry which is preliminary data.</text>
</comment>
<dbReference type="InterPro" id="IPR038740">
    <property type="entry name" value="BioF2-like_GNAT_dom"/>
</dbReference>
<accession>A0ABX1WQP6</accession>
<dbReference type="RefSeq" id="WP_171593669.1">
    <property type="nucleotide sequence ID" value="NZ_RZNH01000001.1"/>
</dbReference>
<evidence type="ECO:0000256" key="2">
    <source>
        <dbReference type="ARBA" id="ARBA00022679"/>
    </source>
</evidence>
<keyword evidence="2" id="KW-0808">Transferase</keyword>
<evidence type="ECO:0000313" key="9">
    <source>
        <dbReference type="Proteomes" id="UP000732105"/>
    </source>
</evidence>
<keyword evidence="4" id="KW-0573">Peptidoglycan synthesis</keyword>
<evidence type="ECO:0000256" key="1">
    <source>
        <dbReference type="ARBA" id="ARBA00009943"/>
    </source>
</evidence>
<dbReference type="InterPro" id="IPR016181">
    <property type="entry name" value="Acyl_CoA_acyltransferase"/>
</dbReference>
<evidence type="ECO:0000313" key="8">
    <source>
        <dbReference type="EMBL" id="NOU58412.1"/>
    </source>
</evidence>
<keyword evidence="9" id="KW-1185">Reference proteome</keyword>
<gene>
    <name evidence="8" type="ORF">ELS83_01185</name>
</gene>